<dbReference type="Pfam" id="PF05903">
    <property type="entry name" value="Peptidase_C97"/>
    <property type="match status" value="1"/>
</dbReference>
<dbReference type="PANTHER" id="PTHR12378:SF7">
    <property type="entry name" value="DESUMOYLATING ISOPEPTIDASE 1"/>
    <property type="match status" value="1"/>
</dbReference>
<dbReference type="Proteomes" id="UP000186817">
    <property type="component" value="Unassembled WGS sequence"/>
</dbReference>
<proteinExistence type="inferred from homology"/>
<evidence type="ECO:0000259" key="4">
    <source>
        <dbReference type="PROSITE" id="PS51858"/>
    </source>
</evidence>
<sequence>MKFFSGTKTPRSYQVILAASKLGPYVPGLGQAYHTSILVDNMEYEFGGGGINVSKGPVSHRRFSRGHEMVHLGSTTLNPKAMMSLLTDYFQPGTYDMLRKNCNSFTSCCLHFLLGKAMDPKYTVMEGMATSLDNYTYLVRMVMPDYQPNPYAEGFSVELVCVDINHHQEMLQKAGEEKGKAWASLRRLRRKAMSGREILRNVLCGSKFALPLCFEHCAFRVDLCATACRSCQERHRCARLAGAAAALLWVVRGPNVPLPWSAAPPSEEASGAHRGYV</sequence>
<evidence type="ECO:0000313" key="5">
    <source>
        <dbReference type="EMBL" id="OLQ01534.1"/>
    </source>
</evidence>
<evidence type="ECO:0000256" key="1">
    <source>
        <dbReference type="ARBA" id="ARBA00008140"/>
    </source>
</evidence>
<organism evidence="5 6">
    <name type="scientific">Symbiodinium microadriaticum</name>
    <name type="common">Dinoflagellate</name>
    <name type="synonym">Zooxanthella microadriatica</name>
    <dbReference type="NCBI Taxonomy" id="2951"/>
    <lineage>
        <taxon>Eukaryota</taxon>
        <taxon>Sar</taxon>
        <taxon>Alveolata</taxon>
        <taxon>Dinophyceae</taxon>
        <taxon>Suessiales</taxon>
        <taxon>Symbiodiniaceae</taxon>
        <taxon>Symbiodinium</taxon>
    </lineage>
</organism>
<dbReference type="Gene3D" id="3.90.1720.30">
    <property type="entry name" value="PPPDE domains"/>
    <property type="match status" value="1"/>
</dbReference>
<dbReference type="GO" id="GO:0006508">
    <property type="term" value="P:proteolysis"/>
    <property type="evidence" value="ECO:0007669"/>
    <property type="project" value="UniProtKB-KW"/>
</dbReference>
<accession>A0A1Q9E283</accession>
<keyword evidence="2" id="KW-0645">Protease</keyword>
<evidence type="ECO:0000313" key="6">
    <source>
        <dbReference type="Proteomes" id="UP000186817"/>
    </source>
</evidence>
<dbReference type="InterPro" id="IPR008580">
    <property type="entry name" value="PPPDE_dom"/>
</dbReference>
<dbReference type="OrthoDB" id="420507at2759"/>
<feature type="domain" description="PPPDE" evidence="4">
    <location>
        <begin position="13"/>
        <end position="147"/>
    </location>
</feature>
<dbReference type="InterPro" id="IPR042266">
    <property type="entry name" value="PPPDE_sf"/>
</dbReference>
<comment type="caution">
    <text evidence="5">The sequence shown here is derived from an EMBL/GenBank/DDBJ whole genome shotgun (WGS) entry which is preliminary data.</text>
</comment>
<keyword evidence="6" id="KW-1185">Reference proteome</keyword>
<dbReference type="PROSITE" id="PS51858">
    <property type="entry name" value="PPPDE"/>
    <property type="match status" value="1"/>
</dbReference>
<gene>
    <name evidence="5" type="ORF">AK812_SmicGene15734</name>
</gene>
<evidence type="ECO:0000256" key="3">
    <source>
        <dbReference type="ARBA" id="ARBA00022801"/>
    </source>
</evidence>
<dbReference type="SMART" id="SM01179">
    <property type="entry name" value="DUF862"/>
    <property type="match status" value="1"/>
</dbReference>
<dbReference type="GO" id="GO:0070646">
    <property type="term" value="P:protein modification by small protein removal"/>
    <property type="evidence" value="ECO:0007669"/>
    <property type="project" value="TreeGrafter"/>
</dbReference>
<protein>
    <recommendedName>
        <fullName evidence="4">PPPDE domain-containing protein</fullName>
    </recommendedName>
</protein>
<dbReference type="EMBL" id="LSRX01000289">
    <property type="protein sequence ID" value="OLQ01534.1"/>
    <property type="molecule type" value="Genomic_DNA"/>
</dbReference>
<reference evidence="5 6" key="1">
    <citation type="submission" date="2016-02" db="EMBL/GenBank/DDBJ databases">
        <title>Genome analysis of coral dinoflagellate symbionts highlights evolutionary adaptations to a symbiotic lifestyle.</title>
        <authorList>
            <person name="Aranda M."/>
            <person name="Li Y."/>
            <person name="Liew Y.J."/>
            <person name="Baumgarten S."/>
            <person name="Simakov O."/>
            <person name="Wilson M."/>
            <person name="Piel J."/>
            <person name="Ashoor H."/>
            <person name="Bougouffa S."/>
            <person name="Bajic V.B."/>
            <person name="Ryu T."/>
            <person name="Ravasi T."/>
            <person name="Bayer T."/>
            <person name="Micklem G."/>
            <person name="Kim H."/>
            <person name="Bhak J."/>
            <person name="Lajeunesse T.C."/>
            <person name="Voolstra C.R."/>
        </authorList>
    </citation>
    <scope>NUCLEOTIDE SEQUENCE [LARGE SCALE GENOMIC DNA]</scope>
    <source>
        <strain evidence="5 6">CCMP2467</strain>
    </source>
</reference>
<dbReference type="AlphaFoldDB" id="A0A1Q9E283"/>
<dbReference type="PANTHER" id="PTHR12378">
    <property type="entry name" value="DESUMOYLATING ISOPEPTIDASE"/>
    <property type="match status" value="1"/>
</dbReference>
<evidence type="ECO:0000256" key="2">
    <source>
        <dbReference type="ARBA" id="ARBA00022670"/>
    </source>
</evidence>
<comment type="similarity">
    <text evidence="1">Belongs to the DeSI family.</text>
</comment>
<keyword evidence="3" id="KW-0378">Hydrolase</keyword>
<dbReference type="GO" id="GO:0008233">
    <property type="term" value="F:peptidase activity"/>
    <property type="evidence" value="ECO:0007669"/>
    <property type="project" value="UniProtKB-KW"/>
</dbReference>
<name>A0A1Q9E283_SYMMI</name>